<feature type="region of interest" description="Disordered" evidence="1">
    <location>
        <begin position="76"/>
        <end position="96"/>
    </location>
</feature>
<dbReference type="Proteomes" id="UP000736335">
    <property type="component" value="Unassembled WGS sequence"/>
</dbReference>
<sequence>MENQVTTCHRFVLRRTDTNSSARASFLLLTHGQPKLMRRDGRVQVRFGKDVWLEPESPRGMHGKCSDFLSPSFRTDAQYPDEPSPKRGPHEVELSLPSTPTTTVAWHLEASRAAHKVHRESRLHSSSTSECHQATLCAWVRSHFMLAVLMGGDSNSANAERGLVDRMVHRGFPVWLVDRSNRTLRSEGTGTGTENTV</sequence>
<evidence type="ECO:0000313" key="3">
    <source>
        <dbReference type="Proteomes" id="UP000736335"/>
    </source>
</evidence>
<gene>
    <name evidence="2" type="ORF">BJ322DRAFT_6511</name>
</gene>
<keyword evidence="3" id="KW-1185">Reference proteome</keyword>
<proteinExistence type="predicted"/>
<evidence type="ECO:0000256" key="1">
    <source>
        <dbReference type="SAM" id="MobiDB-lite"/>
    </source>
</evidence>
<comment type="caution">
    <text evidence="2">The sequence shown here is derived from an EMBL/GenBank/DDBJ whole genome shotgun (WGS) entry which is preliminary data.</text>
</comment>
<protein>
    <submittedName>
        <fullName evidence="2">Uncharacterized protein</fullName>
    </submittedName>
</protein>
<dbReference type="EMBL" id="WIUZ02000001">
    <property type="protein sequence ID" value="KAF9791986.1"/>
    <property type="molecule type" value="Genomic_DNA"/>
</dbReference>
<reference evidence="2" key="1">
    <citation type="journal article" date="2020" name="Nat. Commun.">
        <title>Large-scale genome sequencing of mycorrhizal fungi provides insights into the early evolution of symbiotic traits.</title>
        <authorList>
            <person name="Miyauchi S."/>
            <person name="Kiss E."/>
            <person name="Kuo A."/>
            <person name="Drula E."/>
            <person name="Kohler A."/>
            <person name="Sanchez-Garcia M."/>
            <person name="Morin E."/>
            <person name="Andreopoulos B."/>
            <person name="Barry K.W."/>
            <person name="Bonito G."/>
            <person name="Buee M."/>
            <person name="Carver A."/>
            <person name="Chen C."/>
            <person name="Cichocki N."/>
            <person name="Clum A."/>
            <person name="Culley D."/>
            <person name="Crous P.W."/>
            <person name="Fauchery L."/>
            <person name="Girlanda M."/>
            <person name="Hayes R.D."/>
            <person name="Keri Z."/>
            <person name="LaButti K."/>
            <person name="Lipzen A."/>
            <person name="Lombard V."/>
            <person name="Magnuson J."/>
            <person name="Maillard F."/>
            <person name="Murat C."/>
            <person name="Nolan M."/>
            <person name="Ohm R.A."/>
            <person name="Pangilinan J."/>
            <person name="Pereira M.F."/>
            <person name="Perotto S."/>
            <person name="Peter M."/>
            <person name="Pfister S."/>
            <person name="Riley R."/>
            <person name="Sitrit Y."/>
            <person name="Stielow J.B."/>
            <person name="Szollosi G."/>
            <person name="Zifcakova L."/>
            <person name="Stursova M."/>
            <person name="Spatafora J.W."/>
            <person name="Tedersoo L."/>
            <person name="Vaario L.M."/>
            <person name="Yamada A."/>
            <person name="Yan M."/>
            <person name="Wang P."/>
            <person name="Xu J."/>
            <person name="Bruns T."/>
            <person name="Baldrian P."/>
            <person name="Vilgalys R."/>
            <person name="Dunand C."/>
            <person name="Henrissat B."/>
            <person name="Grigoriev I.V."/>
            <person name="Hibbett D."/>
            <person name="Nagy L.G."/>
            <person name="Martin F.M."/>
        </authorList>
    </citation>
    <scope>NUCLEOTIDE SEQUENCE</scope>
    <source>
        <strain evidence="2">UH-Tt-Lm1</strain>
    </source>
</reference>
<name>A0A9P6LC13_9AGAM</name>
<organism evidence="2 3">
    <name type="scientific">Thelephora terrestris</name>
    <dbReference type="NCBI Taxonomy" id="56493"/>
    <lineage>
        <taxon>Eukaryota</taxon>
        <taxon>Fungi</taxon>
        <taxon>Dikarya</taxon>
        <taxon>Basidiomycota</taxon>
        <taxon>Agaricomycotina</taxon>
        <taxon>Agaricomycetes</taxon>
        <taxon>Thelephorales</taxon>
        <taxon>Thelephoraceae</taxon>
        <taxon>Thelephora</taxon>
    </lineage>
</organism>
<evidence type="ECO:0000313" key="2">
    <source>
        <dbReference type="EMBL" id="KAF9791986.1"/>
    </source>
</evidence>
<accession>A0A9P6LC13</accession>
<dbReference type="AlphaFoldDB" id="A0A9P6LC13"/>
<feature type="compositionally biased region" description="Basic and acidic residues" evidence="1">
    <location>
        <begin position="83"/>
        <end position="93"/>
    </location>
</feature>
<reference evidence="2" key="2">
    <citation type="submission" date="2020-11" db="EMBL/GenBank/DDBJ databases">
        <authorList>
            <consortium name="DOE Joint Genome Institute"/>
            <person name="Kuo A."/>
            <person name="Miyauchi S."/>
            <person name="Kiss E."/>
            <person name="Drula E."/>
            <person name="Kohler A."/>
            <person name="Sanchez-Garcia M."/>
            <person name="Andreopoulos B."/>
            <person name="Barry K.W."/>
            <person name="Bonito G."/>
            <person name="Buee M."/>
            <person name="Carver A."/>
            <person name="Chen C."/>
            <person name="Cichocki N."/>
            <person name="Clum A."/>
            <person name="Culley D."/>
            <person name="Crous P.W."/>
            <person name="Fauchery L."/>
            <person name="Girlanda M."/>
            <person name="Hayes R."/>
            <person name="Keri Z."/>
            <person name="Labutti K."/>
            <person name="Lipzen A."/>
            <person name="Lombard V."/>
            <person name="Magnuson J."/>
            <person name="Maillard F."/>
            <person name="Morin E."/>
            <person name="Murat C."/>
            <person name="Nolan M."/>
            <person name="Ohm R."/>
            <person name="Pangilinan J."/>
            <person name="Pereira M."/>
            <person name="Perotto S."/>
            <person name="Peter M."/>
            <person name="Riley R."/>
            <person name="Sitrit Y."/>
            <person name="Stielow B."/>
            <person name="Szollosi G."/>
            <person name="Zifcakova L."/>
            <person name="Stursova M."/>
            <person name="Spatafora J.W."/>
            <person name="Tedersoo L."/>
            <person name="Vaario L.-M."/>
            <person name="Yamada A."/>
            <person name="Yan M."/>
            <person name="Wang P."/>
            <person name="Xu J."/>
            <person name="Bruns T."/>
            <person name="Baldrian P."/>
            <person name="Vilgalys R."/>
            <person name="Henrissat B."/>
            <person name="Grigoriev I.V."/>
            <person name="Hibbett D."/>
            <person name="Nagy L.G."/>
            <person name="Martin F.M."/>
        </authorList>
    </citation>
    <scope>NUCLEOTIDE SEQUENCE</scope>
    <source>
        <strain evidence="2">UH-Tt-Lm1</strain>
    </source>
</reference>